<proteinExistence type="predicted"/>
<feature type="transmembrane region" description="Helical" evidence="1">
    <location>
        <begin position="304"/>
        <end position="324"/>
    </location>
</feature>
<gene>
    <name evidence="2" type="ORF">NRIC_29440</name>
</gene>
<dbReference type="EMBL" id="BJCC01000026">
    <property type="protein sequence ID" value="GCF95053.1"/>
    <property type="molecule type" value="Genomic_DNA"/>
</dbReference>
<accession>A0A4P5PPP3</accession>
<keyword evidence="1" id="KW-1133">Transmembrane helix</keyword>
<evidence type="ECO:0000256" key="1">
    <source>
        <dbReference type="SAM" id="Phobius"/>
    </source>
</evidence>
<feature type="transmembrane region" description="Helical" evidence="1">
    <location>
        <begin position="100"/>
        <end position="123"/>
    </location>
</feature>
<dbReference type="AlphaFoldDB" id="A0A4P5PPP3"/>
<keyword evidence="1" id="KW-0472">Membrane</keyword>
<reference evidence="3" key="1">
    <citation type="submission" date="2019-02" db="EMBL/GenBank/DDBJ databases">
        <title>Draft genome sequence of Enterococcus sp. Gos25-1.</title>
        <authorList>
            <person name="Tanaka N."/>
            <person name="Shiwa Y."/>
            <person name="Fujita N."/>
        </authorList>
    </citation>
    <scope>NUCLEOTIDE SEQUENCE [LARGE SCALE GENOMIC DNA]</scope>
    <source>
        <strain evidence="3">Gos25-1</strain>
    </source>
</reference>
<dbReference type="OrthoDB" id="2447941at2"/>
<feature type="transmembrane region" description="Helical" evidence="1">
    <location>
        <begin position="56"/>
        <end position="79"/>
    </location>
</feature>
<feature type="transmembrane region" description="Helical" evidence="1">
    <location>
        <begin position="171"/>
        <end position="204"/>
    </location>
</feature>
<dbReference type="Proteomes" id="UP000290567">
    <property type="component" value="Unassembled WGS sequence"/>
</dbReference>
<feature type="transmembrane region" description="Helical" evidence="1">
    <location>
        <begin position="129"/>
        <end position="151"/>
    </location>
</feature>
<dbReference type="Pfam" id="PF05975">
    <property type="entry name" value="EcsB"/>
    <property type="match status" value="1"/>
</dbReference>
<dbReference type="RefSeq" id="WP_146623454.1">
    <property type="nucleotide sequence ID" value="NZ_BJCC01000026.1"/>
</dbReference>
<feature type="transmembrane region" description="Helical" evidence="1">
    <location>
        <begin position="375"/>
        <end position="393"/>
    </location>
</feature>
<dbReference type="GO" id="GO:0016020">
    <property type="term" value="C:membrane"/>
    <property type="evidence" value="ECO:0007669"/>
    <property type="project" value="InterPro"/>
</dbReference>
<keyword evidence="1" id="KW-0812">Transmembrane</keyword>
<comment type="caution">
    <text evidence="2">The sequence shown here is derived from an EMBL/GenBank/DDBJ whole genome shotgun (WGS) entry which is preliminary data.</text>
</comment>
<organism evidence="2 3">
    <name type="scientific">Enterococcus florum</name>
    <dbReference type="NCBI Taxonomy" id="2480627"/>
    <lineage>
        <taxon>Bacteria</taxon>
        <taxon>Bacillati</taxon>
        <taxon>Bacillota</taxon>
        <taxon>Bacilli</taxon>
        <taxon>Lactobacillales</taxon>
        <taxon>Enterococcaceae</taxon>
        <taxon>Enterococcus</taxon>
    </lineage>
</organism>
<sequence>MSDFFDLRLRKHQKRMMKYMRYVLNDHFVLVCLFLVGGLGFYYSNVLQTLPENFRWGLPIVLLLWWLVLPAGTLVTLLEPADTAFILPKEGQMKGYLKKALNYSLLFPFVLLILVIGAAMPLIVVVSEYSFSSMIWFVVMLWGLKYSQLLILRFSCYQQTEKRAIQLKSLWYIASLLVIAFSLYLFPIVGAGIALALVALFHRLSANKKGLLDWEKMVRRERSRLYRIYQFINLFTDVPEIESKVKRRKYLDQLLKQISFKQENTYLYLFVRRALRGTEYSGLYLRLLAIGGILIATLQDVRFAIGISVLLIYLIGFQLIPLYGQFDYISFVQLYPVSKKTKQQSLQKLLIALLLAAACVFTLVSLTQLPVTQSLFLLVILLVEVALFIGFYLPNRIKKWRDKG</sequence>
<feature type="transmembrane region" description="Helical" evidence="1">
    <location>
        <begin position="21"/>
        <end position="44"/>
    </location>
</feature>
<evidence type="ECO:0000313" key="3">
    <source>
        <dbReference type="Proteomes" id="UP000290567"/>
    </source>
</evidence>
<evidence type="ECO:0000313" key="2">
    <source>
        <dbReference type="EMBL" id="GCF95053.1"/>
    </source>
</evidence>
<keyword evidence="3" id="KW-1185">Reference proteome</keyword>
<dbReference type="InterPro" id="IPR010288">
    <property type="entry name" value="EcsB_ABC"/>
</dbReference>
<feature type="transmembrane region" description="Helical" evidence="1">
    <location>
        <begin position="349"/>
        <end position="369"/>
    </location>
</feature>
<protein>
    <submittedName>
        <fullName evidence="2">ABC transporter</fullName>
    </submittedName>
</protein>
<name>A0A4P5PPP3_9ENTE</name>
<dbReference type="PIRSF" id="PIRSF037259">
    <property type="entry name" value="EcsB_ABC"/>
    <property type="match status" value="1"/>
</dbReference>